<dbReference type="Proteomes" id="UP000026915">
    <property type="component" value="Chromosome 1"/>
</dbReference>
<gene>
    <name evidence="1" type="ORF">TCM_003875</name>
</gene>
<evidence type="ECO:0000313" key="1">
    <source>
        <dbReference type="EMBL" id="EOX94286.1"/>
    </source>
</evidence>
<dbReference type="EMBL" id="CM001879">
    <property type="protein sequence ID" value="EOX94286.1"/>
    <property type="molecule type" value="Genomic_DNA"/>
</dbReference>
<sequence length="173" mass="19895">MAYDKCGMFKITLELIKDVFGLQCAPDAMTHISDNLIVQDSKRELFMNNIGAPDSCSRVSMMNRILDLITSWTLRPVLSKYSFICKEELWFIHYIKPLTLVDLPYFMFSDIKKIVVGTRSNLISSGDSRLNANLAIVNKNAWHLDLLQDIFEGRFDEKDHAIISCFNDVDQHI</sequence>
<organism evidence="1 2">
    <name type="scientific">Theobroma cacao</name>
    <name type="common">Cacao</name>
    <name type="synonym">Cocoa</name>
    <dbReference type="NCBI Taxonomy" id="3641"/>
    <lineage>
        <taxon>Eukaryota</taxon>
        <taxon>Viridiplantae</taxon>
        <taxon>Streptophyta</taxon>
        <taxon>Embryophyta</taxon>
        <taxon>Tracheophyta</taxon>
        <taxon>Spermatophyta</taxon>
        <taxon>Magnoliopsida</taxon>
        <taxon>eudicotyledons</taxon>
        <taxon>Gunneridae</taxon>
        <taxon>Pentapetalae</taxon>
        <taxon>rosids</taxon>
        <taxon>malvids</taxon>
        <taxon>Malvales</taxon>
        <taxon>Malvaceae</taxon>
        <taxon>Byttnerioideae</taxon>
        <taxon>Theobroma</taxon>
    </lineage>
</organism>
<protein>
    <submittedName>
        <fullName evidence="1">Uncharacterized protein</fullName>
    </submittedName>
</protein>
<keyword evidence="2" id="KW-1185">Reference proteome</keyword>
<dbReference type="AlphaFoldDB" id="A0A061DQC4"/>
<name>A0A061DQC4_THECC</name>
<proteinExistence type="predicted"/>
<dbReference type="InParanoid" id="A0A061DQC4"/>
<reference evidence="1 2" key="1">
    <citation type="journal article" date="2013" name="Genome Biol.">
        <title>The genome sequence of the most widely cultivated cacao type and its use to identify candidate genes regulating pod color.</title>
        <authorList>
            <person name="Motamayor J.C."/>
            <person name="Mockaitis K."/>
            <person name="Schmutz J."/>
            <person name="Haiminen N."/>
            <person name="Iii D.L."/>
            <person name="Cornejo O."/>
            <person name="Findley S.D."/>
            <person name="Zheng P."/>
            <person name="Utro F."/>
            <person name="Royaert S."/>
            <person name="Saski C."/>
            <person name="Jenkins J."/>
            <person name="Podicheti R."/>
            <person name="Zhao M."/>
            <person name="Scheffler B.E."/>
            <person name="Stack J.C."/>
            <person name="Feltus F.A."/>
            <person name="Mustiga G.M."/>
            <person name="Amores F."/>
            <person name="Phillips W."/>
            <person name="Marelli J.P."/>
            <person name="May G.D."/>
            <person name="Shapiro H."/>
            <person name="Ma J."/>
            <person name="Bustamante C.D."/>
            <person name="Schnell R.J."/>
            <person name="Main D."/>
            <person name="Gilbert D."/>
            <person name="Parida L."/>
            <person name="Kuhn D.N."/>
        </authorList>
    </citation>
    <scope>NUCLEOTIDE SEQUENCE [LARGE SCALE GENOMIC DNA]</scope>
    <source>
        <strain evidence="2">cv. Matina 1-6</strain>
    </source>
</reference>
<accession>A0A061DQC4</accession>
<evidence type="ECO:0000313" key="2">
    <source>
        <dbReference type="Proteomes" id="UP000026915"/>
    </source>
</evidence>
<dbReference type="Gramene" id="EOX94286">
    <property type="protein sequence ID" value="EOX94286"/>
    <property type="gene ID" value="TCM_003875"/>
</dbReference>
<dbReference type="HOGENOM" id="CLU_1550297_0_0_1"/>